<gene>
    <name evidence="1" type="ORF">GDO78_010934</name>
</gene>
<keyword evidence="2" id="KW-1185">Reference proteome</keyword>
<proteinExistence type="predicted"/>
<evidence type="ECO:0000313" key="1">
    <source>
        <dbReference type="EMBL" id="KAG9481965.1"/>
    </source>
</evidence>
<name>A0A8J6F811_ELECQ</name>
<dbReference type="EMBL" id="WNTK01000006">
    <property type="protein sequence ID" value="KAG9481965.1"/>
    <property type="molecule type" value="Genomic_DNA"/>
</dbReference>
<organism evidence="1 2">
    <name type="scientific">Eleutherodactylus coqui</name>
    <name type="common">Puerto Rican coqui</name>
    <dbReference type="NCBI Taxonomy" id="57060"/>
    <lineage>
        <taxon>Eukaryota</taxon>
        <taxon>Metazoa</taxon>
        <taxon>Chordata</taxon>
        <taxon>Craniata</taxon>
        <taxon>Vertebrata</taxon>
        <taxon>Euteleostomi</taxon>
        <taxon>Amphibia</taxon>
        <taxon>Batrachia</taxon>
        <taxon>Anura</taxon>
        <taxon>Neobatrachia</taxon>
        <taxon>Hyloidea</taxon>
        <taxon>Eleutherodactylidae</taxon>
        <taxon>Eleutherodactylinae</taxon>
        <taxon>Eleutherodactylus</taxon>
        <taxon>Eleutherodactylus</taxon>
    </lineage>
</organism>
<protein>
    <submittedName>
        <fullName evidence="1">Uncharacterized protein</fullName>
    </submittedName>
</protein>
<dbReference type="Proteomes" id="UP000770717">
    <property type="component" value="Unassembled WGS sequence"/>
</dbReference>
<sequence length="73" mass="8274">MQLCSFVIPCDHSVNVKHVQLNLFNIYWGRFTKPNASEVCGLHAFTTFIVCFGHLLLSACCLRCDLHQTFGVK</sequence>
<dbReference type="AlphaFoldDB" id="A0A8J6F811"/>
<evidence type="ECO:0000313" key="2">
    <source>
        <dbReference type="Proteomes" id="UP000770717"/>
    </source>
</evidence>
<reference evidence="1" key="1">
    <citation type="thesis" date="2020" institute="ProQuest LLC" country="789 East Eisenhower Parkway, Ann Arbor, MI, USA">
        <title>Comparative Genomics and Chromosome Evolution.</title>
        <authorList>
            <person name="Mudd A.B."/>
        </authorList>
    </citation>
    <scope>NUCLEOTIDE SEQUENCE</scope>
    <source>
        <strain evidence="1">HN-11 Male</strain>
        <tissue evidence="1">Kidney and liver</tissue>
    </source>
</reference>
<comment type="caution">
    <text evidence="1">The sequence shown here is derived from an EMBL/GenBank/DDBJ whole genome shotgun (WGS) entry which is preliminary data.</text>
</comment>
<accession>A0A8J6F811</accession>